<protein>
    <submittedName>
        <fullName evidence="1">Uncharacterized protein</fullName>
    </submittedName>
</protein>
<name>A0A4R1FPZ8_9NOCA</name>
<organism evidence="1 2">
    <name type="scientific">Nocardia alba</name>
    <dbReference type="NCBI Taxonomy" id="225051"/>
    <lineage>
        <taxon>Bacteria</taxon>
        <taxon>Bacillati</taxon>
        <taxon>Actinomycetota</taxon>
        <taxon>Actinomycetes</taxon>
        <taxon>Mycobacteriales</taxon>
        <taxon>Nocardiaceae</taxon>
        <taxon>Nocardia</taxon>
    </lineage>
</organism>
<dbReference type="AlphaFoldDB" id="A0A4R1FPZ8"/>
<evidence type="ECO:0000313" key="1">
    <source>
        <dbReference type="EMBL" id="TCJ96937.1"/>
    </source>
</evidence>
<reference evidence="1 2" key="1">
    <citation type="submission" date="2019-03" db="EMBL/GenBank/DDBJ databases">
        <title>Genomic Encyclopedia of Type Strains, Phase IV (KMG-IV): sequencing the most valuable type-strain genomes for metagenomic binning, comparative biology and taxonomic classification.</title>
        <authorList>
            <person name="Goeker M."/>
        </authorList>
    </citation>
    <scope>NUCLEOTIDE SEQUENCE [LARGE SCALE GENOMIC DNA]</scope>
    <source>
        <strain evidence="1 2">DSM 44684</strain>
    </source>
</reference>
<accession>A0A4R1FPZ8</accession>
<gene>
    <name evidence="1" type="ORF">DFR71_2971</name>
</gene>
<dbReference type="EMBL" id="SMFR01000002">
    <property type="protein sequence ID" value="TCJ96937.1"/>
    <property type="molecule type" value="Genomic_DNA"/>
</dbReference>
<evidence type="ECO:0000313" key="2">
    <source>
        <dbReference type="Proteomes" id="UP000294856"/>
    </source>
</evidence>
<dbReference type="STRING" id="1210063.GCA_001612665_00630"/>
<sequence>MTADLKDVDPPTEHLPNAAVMLDELRALAEHSPTRARTETWSYLRALGSRDDRDALSQLFGAGVEPRDLDGKLEGRIVGKLFGIPEALLANQLMKIDPTWRGKSFDLAAGTGLNRLSPIALLAMPLVTFGYLGLRMVRGEAEGFHFHHRVDQGLIEPRVTVRALDYGVPQHKNPGVRTFPIRKTRDEIVELTPGVYLGRALLFTGAEKIRLIAYFALRHPVGSPL</sequence>
<dbReference type="Proteomes" id="UP000294856">
    <property type="component" value="Unassembled WGS sequence"/>
</dbReference>
<keyword evidence="2" id="KW-1185">Reference proteome</keyword>
<dbReference type="OrthoDB" id="509694at2"/>
<comment type="caution">
    <text evidence="1">The sequence shown here is derived from an EMBL/GenBank/DDBJ whole genome shotgun (WGS) entry which is preliminary data.</text>
</comment>
<proteinExistence type="predicted"/>
<dbReference type="RefSeq" id="WP_067445754.1">
    <property type="nucleotide sequence ID" value="NZ_SMFR01000002.1"/>
</dbReference>